<keyword evidence="5" id="KW-1185">Reference proteome</keyword>
<dbReference type="GO" id="GO:0003968">
    <property type="term" value="F:RNA-directed RNA polymerase activity"/>
    <property type="evidence" value="ECO:0007669"/>
    <property type="project" value="UniProtKB-KW"/>
</dbReference>
<keyword evidence="1" id="KW-0808">Transferase</keyword>
<dbReference type="Pfam" id="PF05183">
    <property type="entry name" value="RdRP"/>
    <property type="match status" value="1"/>
</dbReference>
<comment type="similarity">
    <text evidence="1">Belongs to the RdRP family.</text>
</comment>
<protein>
    <recommendedName>
        <fullName evidence="1">RNA-dependent RNA polymerase</fullName>
        <ecNumber evidence="1">2.7.7.48</ecNumber>
    </recommendedName>
</protein>
<evidence type="ECO:0000313" key="4">
    <source>
        <dbReference type="EMBL" id="KAK3905375.1"/>
    </source>
</evidence>
<reference evidence="4" key="2">
    <citation type="submission" date="2023-05" db="EMBL/GenBank/DDBJ databases">
        <authorList>
            <consortium name="Lawrence Berkeley National Laboratory"/>
            <person name="Steindorff A."/>
            <person name="Hensen N."/>
            <person name="Bonometti L."/>
            <person name="Westerberg I."/>
            <person name="Brannstrom I.O."/>
            <person name="Guillou S."/>
            <person name="Cros-Aarteil S."/>
            <person name="Calhoun S."/>
            <person name="Haridas S."/>
            <person name="Kuo A."/>
            <person name="Mondo S."/>
            <person name="Pangilinan J."/>
            <person name="Riley R."/>
            <person name="Labutti K."/>
            <person name="Andreopoulos B."/>
            <person name="Lipzen A."/>
            <person name="Chen C."/>
            <person name="Yanf M."/>
            <person name="Daum C."/>
            <person name="Ng V."/>
            <person name="Clum A."/>
            <person name="Ohm R."/>
            <person name="Martin F."/>
            <person name="Silar P."/>
            <person name="Natvig D."/>
            <person name="Lalanne C."/>
            <person name="Gautier V."/>
            <person name="Ament-Velasquez S.L."/>
            <person name="Kruys A."/>
            <person name="Hutchinson M.I."/>
            <person name="Powell A.J."/>
            <person name="Barry K."/>
            <person name="Miller A.N."/>
            <person name="Grigoriev I.V."/>
            <person name="Debuchy R."/>
            <person name="Gladieux P."/>
            <person name="Thoren M.H."/>
            <person name="Johannesson H."/>
        </authorList>
    </citation>
    <scope>NUCLEOTIDE SEQUENCE</scope>
    <source>
        <strain evidence="4">CBS 103.79</strain>
    </source>
</reference>
<dbReference type="InterPro" id="IPR057503">
    <property type="entry name" value="PH_RdRP"/>
</dbReference>
<dbReference type="InterPro" id="IPR057596">
    <property type="entry name" value="RDRP_core"/>
</dbReference>
<proteinExistence type="inferred from homology"/>
<evidence type="ECO:0000256" key="1">
    <source>
        <dbReference type="RuleBase" id="RU363098"/>
    </source>
</evidence>
<dbReference type="GO" id="GO:0003723">
    <property type="term" value="F:RNA binding"/>
    <property type="evidence" value="ECO:0007669"/>
    <property type="project" value="UniProtKB-KW"/>
</dbReference>
<comment type="caution">
    <text evidence="4">The sequence shown here is derived from an EMBL/GenBank/DDBJ whole genome shotgun (WGS) entry which is preliminary data.</text>
</comment>
<dbReference type="GO" id="GO:0030422">
    <property type="term" value="P:siRNA processing"/>
    <property type="evidence" value="ECO:0007669"/>
    <property type="project" value="TreeGrafter"/>
</dbReference>
<gene>
    <name evidence="4" type="ORF">C8A05DRAFT_41651</name>
</gene>
<dbReference type="EC" id="2.7.7.48" evidence="1"/>
<dbReference type="CDD" id="cd00590">
    <property type="entry name" value="RRM_SF"/>
    <property type="match status" value="1"/>
</dbReference>
<keyword evidence="1" id="KW-0548">Nucleotidyltransferase</keyword>
<dbReference type="PANTHER" id="PTHR23079:SF17">
    <property type="entry name" value="RNA-DEPENDENT RNA POLYMERASE"/>
    <property type="match status" value="1"/>
</dbReference>
<keyword evidence="1" id="KW-0694">RNA-binding</keyword>
<feature type="domain" description="RdRP-like PH" evidence="3">
    <location>
        <begin position="134"/>
        <end position="271"/>
    </location>
</feature>
<dbReference type="InterPro" id="IPR007855">
    <property type="entry name" value="RDRP"/>
</dbReference>
<dbReference type="GO" id="GO:0031380">
    <property type="term" value="C:nuclear RNA-directed RNA polymerase complex"/>
    <property type="evidence" value="ECO:0007669"/>
    <property type="project" value="TreeGrafter"/>
</dbReference>
<dbReference type="Proteomes" id="UP001303889">
    <property type="component" value="Unassembled WGS sequence"/>
</dbReference>
<evidence type="ECO:0000259" key="2">
    <source>
        <dbReference type="Pfam" id="PF05183"/>
    </source>
</evidence>
<sequence length="1198" mass="134238">MEVFLRNLPPYMTDGALHKQLQPFMDQLSITDYLAEKQRNKTIGHVTFLRKTDGARFLQHHQEELLPQTPAQMQHRHRQHKHPPTRARLSLIGKPVFCKLSDREPDEYTLKSIQHESTQRVHPAVPAEPVTKALQATELNCGYYSLTGGKLVFSPEWTANESCLVRFSKRSLLITLDKRQVQLRIPFQSIVELVWWQNGSAAVSLRWAPSILAPPAAEDDLAAAYATLSLGHRRPAQRRRVEAIDENHGQVASLCLVYHFMVPNPITRHAKSDLEAELVKMKDNFPVTRHDFAFQRPVGMGFASAAASLRTQLAQYNTAGTLPFGLLLLLQGLVNNGYLHPVTVSALALKLAQRFAEAWKAGSGESPVSVDAFKRLFDWIDYPMPHGDPAMFEVDGIMEYLGEAERLVREGSRLGLNQPGEPQNRARIFKAMVTPTRVTLHGPELEPMNRLLRKYPDHSYFIRAQFCDEDGQDLFFSSKVSLDSIYARFKSVLTNGIPVAGRVYKLLGFSHSSLRAHSAWLSAPFVNEGQMQIPELIITGLGRFDNIKSPARRAARIGQAFSETPYAVDLDENGIQVLEIQDVKRNGRVFSDGIGTISLAAADAVYRALPKSKGFPTAFQVRRAGAKGMLTVDPLLQGGSMCVRPSMVKFESNDRELEICDVASKPMPMVLNRQLIKILEDMGAPDTWFLNLQGRELRRLRGITATVYNTANFLRSQKIGESIQLSGLLRHVEAMGIDYRTDAFLRGAVEVVLLRELRLLKRRARIPVGKGMTLFGVMDETGFLEENQVYVTYDDESRHSEPPGPGQVIVTRSPALHPGDVQLATNRLPPHDGHPLAYHRNCIVFSKWGNRDLPSQLSGGDLDGDVFHVIWDPEVIETVTTFSPADYPRVSPLELGRLVEAADIANFFVDFMQTDHLGVIATRHMVLADQRDHGTLDPDCIKLAELHSSAVDFSKTGRAWRPDFLSDDKDDEDNEEGPRFRYYESDKILGQLFRAVDEQNIWAQDIRMTVNMTQGPPFWDQLLAALEERASALGPVEWRDRVSEARIIQHTYEDAILGVMLDSADHPHQPLGELEVFVGFVINKSGVQTRRQRDSSVKLKEEFEHITAGITREMRNPGVPTGGSVRELGALELCLACLSVGCERQYRGGRPGHRVSSQDLESFKIVAAAAVIRELATHETRFNSLGMSAQCWQYSGTP</sequence>
<organism evidence="4 5">
    <name type="scientific">Staphylotrichum tortipilum</name>
    <dbReference type="NCBI Taxonomy" id="2831512"/>
    <lineage>
        <taxon>Eukaryota</taxon>
        <taxon>Fungi</taxon>
        <taxon>Dikarya</taxon>
        <taxon>Ascomycota</taxon>
        <taxon>Pezizomycotina</taxon>
        <taxon>Sordariomycetes</taxon>
        <taxon>Sordariomycetidae</taxon>
        <taxon>Sordariales</taxon>
        <taxon>Chaetomiaceae</taxon>
        <taxon>Staphylotrichum</taxon>
    </lineage>
</organism>
<keyword evidence="1" id="KW-0696">RNA-directed RNA polymerase</keyword>
<evidence type="ECO:0000259" key="3">
    <source>
        <dbReference type="Pfam" id="PF25358"/>
    </source>
</evidence>
<dbReference type="EMBL" id="MU855360">
    <property type="protein sequence ID" value="KAK3905375.1"/>
    <property type="molecule type" value="Genomic_DNA"/>
</dbReference>
<name>A0AAN6RWB3_9PEZI</name>
<dbReference type="PANTHER" id="PTHR23079">
    <property type="entry name" value="RNA-DEPENDENT RNA POLYMERASE"/>
    <property type="match status" value="1"/>
</dbReference>
<dbReference type="AlphaFoldDB" id="A0AAN6RWB3"/>
<accession>A0AAN6RWB3</accession>
<feature type="domain" description="RDRP core" evidence="2">
    <location>
        <begin position="433"/>
        <end position="996"/>
    </location>
</feature>
<dbReference type="Pfam" id="PF25358">
    <property type="entry name" value="PH_fung_RdRP"/>
    <property type="match status" value="1"/>
</dbReference>
<evidence type="ECO:0000313" key="5">
    <source>
        <dbReference type="Proteomes" id="UP001303889"/>
    </source>
</evidence>
<reference evidence="4" key="1">
    <citation type="journal article" date="2023" name="Mol. Phylogenet. Evol.">
        <title>Genome-scale phylogeny and comparative genomics of the fungal order Sordariales.</title>
        <authorList>
            <person name="Hensen N."/>
            <person name="Bonometti L."/>
            <person name="Westerberg I."/>
            <person name="Brannstrom I.O."/>
            <person name="Guillou S."/>
            <person name="Cros-Aarteil S."/>
            <person name="Calhoun S."/>
            <person name="Haridas S."/>
            <person name="Kuo A."/>
            <person name="Mondo S."/>
            <person name="Pangilinan J."/>
            <person name="Riley R."/>
            <person name="LaButti K."/>
            <person name="Andreopoulos B."/>
            <person name="Lipzen A."/>
            <person name="Chen C."/>
            <person name="Yan M."/>
            <person name="Daum C."/>
            <person name="Ng V."/>
            <person name="Clum A."/>
            <person name="Steindorff A."/>
            <person name="Ohm R.A."/>
            <person name="Martin F."/>
            <person name="Silar P."/>
            <person name="Natvig D.O."/>
            <person name="Lalanne C."/>
            <person name="Gautier V."/>
            <person name="Ament-Velasquez S.L."/>
            <person name="Kruys A."/>
            <person name="Hutchinson M.I."/>
            <person name="Powell A.J."/>
            <person name="Barry K."/>
            <person name="Miller A.N."/>
            <person name="Grigoriev I.V."/>
            <person name="Debuchy R."/>
            <person name="Gladieux P."/>
            <person name="Hiltunen Thoren M."/>
            <person name="Johannesson H."/>
        </authorList>
    </citation>
    <scope>NUCLEOTIDE SEQUENCE</scope>
    <source>
        <strain evidence="4">CBS 103.79</strain>
    </source>
</reference>
<comment type="catalytic activity">
    <reaction evidence="1">
        <text>RNA(n) + a ribonucleoside 5'-triphosphate = RNA(n+1) + diphosphate</text>
        <dbReference type="Rhea" id="RHEA:21248"/>
        <dbReference type="Rhea" id="RHEA-COMP:14527"/>
        <dbReference type="Rhea" id="RHEA-COMP:17342"/>
        <dbReference type="ChEBI" id="CHEBI:33019"/>
        <dbReference type="ChEBI" id="CHEBI:61557"/>
        <dbReference type="ChEBI" id="CHEBI:140395"/>
        <dbReference type="EC" id="2.7.7.48"/>
    </reaction>
</comment>